<feature type="compositionally biased region" description="Polar residues" evidence="5">
    <location>
        <begin position="638"/>
        <end position="651"/>
    </location>
</feature>
<feature type="region of interest" description="Disordered" evidence="5">
    <location>
        <begin position="448"/>
        <end position="607"/>
    </location>
</feature>
<dbReference type="Pfam" id="PF00481">
    <property type="entry name" value="PP2C"/>
    <property type="match status" value="1"/>
</dbReference>
<dbReference type="GO" id="GO:0004722">
    <property type="term" value="F:protein serine/threonine phosphatase activity"/>
    <property type="evidence" value="ECO:0007669"/>
    <property type="project" value="InterPro"/>
</dbReference>
<dbReference type="FunFam" id="3.60.40.10:FF:000060">
    <property type="entry name" value="Protein phosphatase 2c"/>
    <property type="match status" value="1"/>
</dbReference>
<evidence type="ECO:0000256" key="4">
    <source>
        <dbReference type="RuleBase" id="RU003465"/>
    </source>
</evidence>
<sequence>MTSHRIGVNLRVSGNCDQGARKYMEDNHVIKFLKKDTDDYEFAYFGIFDGHGGPEASAFCRDHLLNEITKYDGFWTDDDEQVLSAIRKGFLDTHQAMWNVLDTWPKTVTGLPSTAGTTATIAIIKQGKLYTGHVGDSALVLGENDPYGGNPVQAICITKEHKPDDPDERLRIEDAGGEVINKSGVPRVVWSRPKTNHKGPVRRSTQIDQIPFLAVARSLGDLWSYDFLTETYVVSPEPDVSVLKMDPTKHRCLILASDGLWNMLTPEESVNMVMDLEAQFEDKIIHDPNVAVSFWSNPAERLVSRALNKWRSKALKADNTSCVVVLIDPLGPSKLTLLKRKRQELLSGGEITNCQLIKVPADMEANLKTRNKNANCSLSDSHVRVTDDSIIQPASRNDHHFLRHSMPFGVRSSSRDDSCNESINDSVQYIPKPTVLCHPRHAKPFEINDNKKMDLNSGGDLDIEKPIPQPPPCTPCSDVKELDESGDENSLQSSTDVTDKAFSLASDESIESPSSSFDEANRPPTPQSAPAKLSSARNRRSHISKSTQRKLAKSGRLLQYPPKSLAHSRSKVLTSDSPMKISLAKAENHSKSTRSSVKQASGSVGKNEITRTAERAYVISAKNNTTATCVDTPPRRVLNTSKSMNDVTTPRNQKEVSRAISCTGLTPDMNMLLTNKNQTTLNNTRDACTGSDDLTGQLFSSLMVVNVRGPSRNNASLIIDGLEGPSEPLKQLNKTGPLKKSGSKRWGNFLRASKLSIDHMFNLNNKKDHGPCKLTSTSTGKLERSISKVVTSKTSSMSTSKLSEYAHLPDITVSHLADLTVDASTLTAADYTTLSALSEDDSVLSVTDLTTAHQSMLEDGVQGKVLKHRKGFLQKTRVTLRRARKAAKKAFFPENHRLFNHKSSGSKRKSDEFLPTPDMKRRRQLEAEKV</sequence>
<keyword evidence="7" id="KW-1185">Reference proteome</keyword>
<dbReference type="OMA" id="DDYEFAY"/>
<dbReference type="Proteomes" id="UP001165740">
    <property type="component" value="Chromosome 12"/>
</dbReference>
<dbReference type="AlphaFoldDB" id="A0A9W2YHZ5"/>
<feature type="compositionally biased region" description="Basic residues" evidence="5">
    <location>
        <begin position="537"/>
        <end position="553"/>
    </location>
</feature>
<name>A0A9W2YHZ5_BIOGL</name>
<dbReference type="PANTHER" id="PTHR47992">
    <property type="entry name" value="PROTEIN PHOSPHATASE"/>
    <property type="match status" value="1"/>
</dbReference>
<dbReference type="Gene3D" id="3.60.40.10">
    <property type="entry name" value="PPM-type phosphatase domain"/>
    <property type="match status" value="1"/>
</dbReference>
<dbReference type="GeneID" id="106070661"/>
<dbReference type="PROSITE" id="PS01032">
    <property type="entry name" value="PPM_1"/>
    <property type="match status" value="1"/>
</dbReference>
<dbReference type="CDD" id="cd00143">
    <property type="entry name" value="PP2Cc"/>
    <property type="match status" value="1"/>
</dbReference>
<comment type="similarity">
    <text evidence="4">Belongs to the PP2C family.</text>
</comment>
<dbReference type="InterPro" id="IPR001932">
    <property type="entry name" value="PPM-type_phosphatase-like_dom"/>
</dbReference>
<accession>A0A9W2YHZ5</accession>
<dbReference type="InterPro" id="IPR000222">
    <property type="entry name" value="PP2C_BS"/>
</dbReference>
<dbReference type="InterPro" id="IPR015655">
    <property type="entry name" value="PP2C"/>
</dbReference>
<feature type="region of interest" description="Disordered" evidence="5">
    <location>
        <begin position="897"/>
        <end position="930"/>
    </location>
</feature>
<evidence type="ECO:0000313" key="8">
    <source>
        <dbReference type="RefSeq" id="XP_055862300.1"/>
    </source>
</evidence>
<dbReference type="SUPFAM" id="SSF81606">
    <property type="entry name" value="PP2C-like"/>
    <property type="match status" value="1"/>
</dbReference>
<dbReference type="PROSITE" id="PS51746">
    <property type="entry name" value="PPM_2"/>
    <property type="match status" value="1"/>
</dbReference>
<dbReference type="RefSeq" id="XP_055862300.1">
    <property type="nucleotide sequence ID" value="XM_056006325.1"/>
</dbReference>
<feature type="compositionally biased region" description="Basic residues" evidence="5">
    <location>
        <begin position="898"/>
        <end position="907"/>
    </location>
</feature>
<feature type="compositionally biased region" description="Polar residues" evidence="5">
    <location>
        <begin position="593"/>
        <end position="604"/>
    </location>
</feature>
<feature type="domain" description="PPM-type phosphatase" evidence="6">
    <location>
        <begin position="11"/>
        <end position="327"/>
    </location>
</feature>
<organism evidence="7 8">
    <name type="scientific">Biomphalaria glabrata</name>
    <name type="common">Bloodfluke planorb</name>
    <name type="synonym">Freshwater snail</name>
    <dbReference type="NCBI Taxonomy" id="6526"/>
    <lineage>
        <taxon>Eukaryota</taxon>
        <taxon>Metazoa</taxon>
        <taxon>Spiralia</taxon>
        <taxon>Lophotrochozoa</taxon>
        <taxon>Mollusca</taxon>
        <taxon>Gastropoda</taxon>
        <taxon>Heterobranchia</taxon>
        <taxon>Euthyneura</taxon>
        <taxon>Panpulmonata</taxon>
        <taxon>Hygrophila</taxon>
        <taxon>Lymnaeoidea</taxon>
        <taxon>Planorbidae</taxon>
        <taxon>Biomphalaria</taxon>
    </lineage>
</organism>
<dbReference type="OrthoDB" id="10025511at2759"/>
<dbReference type="GO" id="GO:0046872">
    <property type="term" value="F:metal ion binding"/>
    <property type="evidence" value="ECO:0007669"/>
    <property type="project" value="UniProtKB-KW"/>
</dbReference>
<keyword evidence="2 4" id="KW-0378">Hydrolase</keyword>
<evidence type="ECO:0000256" key="1">
    <source>
        <dbReference type="ARBA" id="ARBA00022723"/>
    </source>
</evidence>
<dbReference type="InterPro" id="IPR036457">
    <property type="entry name" value="PPM-type-like_dom_sf"/>
</dbReference>
<protein>
    <submittedName>
        <fullName evidence="8">Uncharacterized protein LOC106070661</fullName>
    </submittedName>
</protein>
<feature type="compositionally biased region" description="Low complexity" evidence="5">
    <location>
        <begin position="503"/>
        <end position="516"/>
    </location>
</feature>
<proteinExistence type="inferred from homology"/>
<dbReference type="SMART" id="SM00332">
    <property type="entry name" value="PP2Cc"/>
    <property type="match status" value="1"/>
</dbReference>
<keyword evidence="3 4" id="KW-0904">Protein phosphatase</keyword>
<evidence type="ECO:0000256" key="2">
    <source>
        <dbReference type="ARBA" id="ARBA00022801"/>
    </source>
</evidence>
<keyword evidence="1" id="KW-0479">Metal-binding</keyword>
<evidence type="ECO:0000256" key="5">
    <source>
        <dbReference type="SAM" id="MobiDB-lite"/>
    </source>
</evidence>
<evidence type="ECO:0000259" key="6">
    <source>
        <dbReference type="PROSITE" id="PS51746"/>
    </source>
</evidence>
<feature type="region of interest" description="Disordered" evidence="5">
    <location>
        <begin position="630"/>
        <end position="656"/>
    </location>
</feature>
<evidence type="ECO:0000256" key="3">
    <source>
        <dbReference type="ARBA" id="ARBA00022912"/>
    </source>
</evidence>
<evidence type="ECO:0000313" key="7">
    <source>
        <dbReference type="Proteomes" id="UP001165740"/>
    </source>
</evidence>
<reference evidence="8" key="1">
    <citation type="submission" date="2025-08" db="UniProtKB">
        <authorList>
            <consortium name="RefSeq"/>
        </authorList>
    </citation>
    <scope>IDENTIFICATION</scope>
</reference>
<gene>
    <name evidence="8" type="primary">LOC106070661</name>
</gene>